<sequence length="188" mass="21594">MEFQMCNQNRVCDCKARLTGRPSAQDEERCEIIPTGEHSCQSDRVPALINDVRAEMRSMIEVHAFEGLRVSPSIIWSNARDTMVRKYGELVGIRFFNKSEAVNFVKQLRRAATGCVVFQALEKERVRTVSPEDSRNILQFNMTYTYPHELCRMVSLAHPNVVRLTSYERVSLFVDATFKITPPLFTQA</sequence>
<accession>A0A225WM21</accession>
<evidence type="ECO:0000313" key="1">
    <source>
        <dbReference type="EMBL" id="OWZ18057.1"/>
    </source>
</evidence>
<protein>
    <submittedName>
        <fullName evidence="1">Uncharacterized protein</fullName>
    </submittedName>
</protein>
<gene>
    <name evidence="1" type="ORF">PHMEG_0007911</name>
</gene>
<dbReference type="AlphaFoldDB" id="A0A225WM21"/>
<proteinExistence type="predicted"/>
<comment type="caution">
    <text evidence="1">The sequence shown here is derived from an EMBL/GenBank/DDBJ whole genome shotgun (WGS) entry which is preliminary data.</text>
</comment>
<keyword evidence="2" id="KW-1185">Reference proteome</keyword>
<organism evidence="1 2">
    <name type="scientific">Phytophthora megakarya</name>
    <dbReference type="NCBI Taxonomy" id="4795"/>
    <lineage>
        <taxon>Eukaryota</taxon>
        <taxon>Sar</taxon>
        <taxon>Stramenopiles</taxon>
        <taxon>Oomycota</taxon>
        <taxon>Peronosporomycetes</taxon>
        <taxon>Peronosporales</taxon>
        <taxon>Peronosporaceae</taxon>
        <taxon>Phytophthora</taxon>
    </lineage>
</organism>
<dbReference type="EMBL" id="NBNE01000648">
    <property type="protein sequence ID" value="OWZ18057.1"/>
    <property type="molecule type" value="Genomic_DNA"/>
</dbReference>
<dbReference type="Proteomes" id="UP000198211">
    <property type="component" value="Unassembled WGS sequence"/>
</dbReference>
<reference evidence="2" key="1">
    <citation type="submission" date="2017-03" db="EMBL/GenBank/DDBJ databases">
        <title>Phytopthora megakarya and P. palmivora, two closely related causual agents of cacao black pod achieved similar genome size and gene model numbers by different mechanisms.</title>
        <authorList>
            <person name="Ali S."/>
            <person name="Shao J."/>
            <person name="Larry D.J."/>
            <person name="Kronmiller B."/>
            <person name="Shen D."/>
            <person name="Strem M.D."/>
            <person name="Melnick R.L."/>
            <person name="Guiltinan M.J."/>
            <person name="Tyler B.M."/>
            <person name="Meinhardt L.W."/>
            <person name="Bailey B.A."/>
        </authorList>
    </citation>
    <scope>NUCLEOTIDE SEQUENCE [LARGE SCALE GENOMIC DNA]</scope>
    <source>
        <strain evidence="2">zdho120</strain>
    </source>
</reference>
<evidence type="ECO:0000313" key="2">
    <source>
        <dbReference type="Proteomes" id="UP000198211"/>
    </source>
</evidence>
<name>A0A225WM21_9STRA</name>